<dbReference type="AlphaFoldDB" id="A0A0C9TZM5"/>
<dbReference type="InterPro" id="IPR050055">
    <property type="entry name" value="EF-Tu_GTPase"/>
</dbReference>
<dbReference type="Proteomes" id="UP000053647">
    <property type="component" value="Unassembled WGS sequence"/>
</dbReference>
<keyword evidence="3" id="KW-1185">Reference proteome</keyword>
<proteinExistence type="predicted"/>
<dbReference type="EMBL" id="KN819360">
    <property type="protein sequence ID" value="KIJ12716.1"/>
    <property type="molecule type" value="Genomic_DNA"/>
</dbReference>
<feature type="compositionally biased region" description="Basic and acidic residues" evidence="1">
    <location>
        <begin position="319"/>
        <end position="329"/>
    </location>
</feature>
<evidence type="ECO:0000313" key="3">
    <source>
        <dbReference type="Proteomes" id="UP000053647"/>
    </source>
</evidence>
<feature type="region of interest" description="Disordered" evidence="1">
    <location>
        <begin position="1"/>
        <end position="37"/>
    </location>
</feature>
<dbReference type="PANTHER" id="PTHR43721:SF9">
    <property type="entry name" value="GTP-BINDING PROTEIN 1"/>
    <property type="match status" value="1"/>
</dbReference>
<feature type="region of interest" description="Disordered" evidence="1">
    <location>
        <begin position="386"/>
        <end position="409"/>
    </location>
</feature>
<evidence type="ECO:0008006" key="4">
    <source>
        <dbReference type="Google" id="ProtNLM"/>
    </source>
</evidence>
<gene>
    <name evidence="2" type="ORF">PAXINDRAFT_177138</name>
</gene>
<feature type="compositionally biased region" description="Low complexity" evidence="1">
    <location>
        <begin position="159"/>
        <end position="174"/>
    </location>
</feature>
<accession>A0A0C9TZM5</accession>
<name>A0A0C9TZM5_PAXIN</name>
<protein>
    <recommendedName>
        <fullName evidence="4">GTP-binding protein 2</fullName>
    </recommendedName>
</protein>
<feature type="compositionally biased region" description="Basic and acidic residues" evidence="1">
    <location>
        <begin position="389"/>
        <end position="406"/>
    </location>
</feature>
<evidence type="ECO:0000313" key="2">
    <source>
        <dbReference type="EMBL" id="KIJ12716.1"/>
    </source>
</evidence>
<dbReference type="HOGENOM" id="CLU_034394_1_1_1"/>
<dbReference type="PANTHER" id="PTHR43721">
    <property type="entry name" value="ELONGATION FACTOR TU-RELATED"/>
    <property type="match status" value="1"/>
</dbReference>
<feature type="compositionally biased region" description="Low complexity" evidence="1">
    <location>
        <begin position="286"/>
        <end position="300"/>
    </location>
</feature>
<sequence length="445" mass="48741">MFGESDSESPRVPSPWDSLTSVPPTPPRDKETLSRGIPSLVPEAEEGNVEYKLQLLSPSPARFTRLVTQLKWRLLEGGGQAYYELGVADSGALVGLPRVELEASLETLEMMAGEIGASVIIVKEIEVPPELSGLAEPHFDMWDGRRKAKRKLRMREDSSPTLSTTEFETELSTTDVTDAEENDIDYSPPTFPDCRNGTHTLCDVPRPSHTPLSALAMFTMDADEDVADYADNEAMSAPVAGFSVNLEIASVYKPRPTRKRTSHATSAAVTHFDKRGQHLKKKGPKNGHLLTGTNTSNTTGEGVGDPDSLLQSKQAKVQLRRDKRDKRRELKRNLLLTHVPTSRLAAFAYHPTLPGDTTDEAAALVSSLESLHVTVDLLTRAAPASSIDAKGEKGAETDDVNPERGSRRATVITSKEPRLIVEALIVRKLSLDEAFLDFEGFSLQY</sequence>
<dbReference type="GO" id="GO:0003746">
    <property type="term" value="F:translation elongation factor activity"/>
    <property type="evidence" value="ECO:0007669"/>
    <property type="project" value="TreeGrafter"/>
</dbReference>
<feature type="region of interest" description="Disordered" evidence="1">
    <location>
        <begin position="255"/>
        <end position="329"/>
    </location>
</feature>
<organism evidence="2 3">
    <name type="scientific">Paxillus involutus ATCC 200175</name>
    <dbReference type="NCBI Taxonomy" id="664439"/>
    <lineage>
        <taxon>Eukaryota</taxon>
        <taxon>Fungi</taxon>
        <taxon>Dikarya</taxon>
        <taxon>Basidiomycota</taxon>
        <taxon>Agaricomycotina</taxon>
        <taxon>Agaricomycetes</taxon>
        <taxon>Agaricomycetidae</taxon>
        <taxon>Boletales</taxon>
        <taxon>Paxilineae</taxon>
        <taxon>Paxillaceae</taxon>
        <taxon>Paxillus</taxon>
    </lineage>
</organism>
<reference evidence="3" key="2">
    <citation type="submission" date="2015-01" db="EMBL/GenBank/DDBJ databases">
        <title>Evolutionary Origins and Diversification of the Mycorrhizal Mutualists.</title>
        <authorList>
            <consortium name="DOE Joint Genome Institute"/>
            <consortium name="Mycorrhizal Genomics Consortium"/>
            <person name="Kohler A."/>
            <person name="Kuo A."/>
            <person name="Nagy L.G."/>
            <person name="Floudas D."/>
            <person name="Copeland A."/>
            <person name="Barry K.W."/>
            <person name="Cichocki N."/>
            <person name="Veneault-Fourrey C."/>
            <person name="LaButti K."/>
            <person name="Lindquist E.A."/>
            <person name="Lipzen A."/>
            <person name="Lundell T."/>
            <person name="Morin E."/>
            <person name="Murat C."/>
            <person name="Riley R."/>
            <person name="Ohm R."/>
            <person name="Sun H."/>
            <person name="Tunlid A."/>
            <person name="Henrissat B."/>
            <person name="Grigoriev I.V."/>
            <person name="Hibbett D.S."/>
            <person name="Martin F."/>
        </authorList>
    </citation>
    <scope>NUCLEOTIDE SEQUENCE [LARGE SCALE GENOMIC DNA]</scope>
    <source>
        <strain evidence="3">ATCC 200175</strain>
    </source>
</reference>
<reference evidence="2 3" key="1">
    <citation type="submission" date="2014-06" db="EMBL/GenBank/DDBJ databases">
        <authorList>
            <consortium name="DOE Joint Genome Institute"/>
            <person name="Kuo A."/>
            <person name="Kohler A."/>
            <person name="Nagy L.G."/>
            <person name="Floudas D."/>
            <person name="Copeland A."/>
            <person name="Barry K.W."/>
            <person name="Cichocki N."/>
            <person name="Veneault-Fourrey C."/>
            <person name="LaButti K."/>
            <person name="Lindquist E.A."/>
            <person name="Lipzen A."/>
            <person name="Lundell T."/>
            <person name="Morin E."/>
            <person name="Murat C."/>
            <person name="Sun H."/>
            <person name="Tunlid A."/>
            <person name="Henrissat B."/>
            <person name="Grigoriev I.V."/>
            <person name="Hibbett D.S."/>
            <person name="Martin F."/>
            <person name="Nordberg H.P."/>
            <person name="Cantor M.N."/>
            <person name="Hua S.X."/>
        </authorList>
    </citation>
    <scope>NUCLEOTIDE SEQUENCE [LARGE SCALE GENOMIC DNA]</scope>
    <source>
        <strain evidence="2 3">ATCC 200175</strain>
    </source>
</reference>
<feature type="region of interest" description="Disordered" evidence="1">
    <location>
        <begin position="152"/>
        <end position="191"/>
    </location>
</feature>
<dbReference type="OrthoDB" id="248233at2759"/>
<evidence type="ECO:0000256" key="1">
    <source>
        <dbReference type="SAM" id="MobiDB-lite"/>
    </source>
</evidence>